<dbReference type="AlphaFoldDB" id="A0A1Y2EE70"/>
<feature type="compositionally biased region" description="Low complexity" evidence="1">
    <location>
        <begin position="100"/>
        <end position="114"/>
    </location>
</feature>
<evidence type="ECO:0000313" key="2">
    <source>
        <dbReference type="EMBL" id="ORY69881.1"/>
    </source>
</evidence>
<dbReference type="OrthoDB" id="4825861at2759"/>
<reference evidence="2 3" key="1">
    <citation type="submission" date="2016-07" db="EMBL/GenBank/DDBJ databases">
        <title>Pervasive Adenine N6-methylation of Active Genes in Fungi.</title>
        <authorList>
            <consortium name="DOE Joint Genome Institute"/>
            <person name="Mondo S.J."/>
            <person name="Dannebaum R.O."/>
            <person name="Kuo R.C."/>
            <person name="Labutti K."/>
            <person name="Haridas S."/>
            <person name="Kuo A."/>
            <person name="Salamov A."/>
            <person name="Ahrendt S.R."/>
            <person name="Lipzen A."/>
            <person name="Sullivan W."/>
            <person name="Andreopoulos W.B."/>
            <person name="Clum A."/>
            <person name="Lindquist E."/>
            <person name="Daum C."/>
            <person name="Ramamoorthy G.K."/>
            <person name="Gryganskyi A."/>
            <person name="Culley D."/>
            <person name="Magnuson J.K."/>
            <person name="James T.Y."/>
            <person name="O'Malley M.A."/>
            <person name="Stajich J.E."/>
            <person name="Spatafora J.W."/>
            <person name="Visel A."/>
            <person name="Grigoriev I.V."/>
        </authorList>
    </citation>
    <scope>NUCLEOTIDE SEQUENCE [LARGE SCALE GENOMIC DNA]</scope>
    <source>
        <strain evidence="2 3">CBS 129021</strain>
    </source>
</reference>
<organism evidence="2 3">
    <name type="scientific">Pseudomassariella vexata</name>
    <dbReference type="NCBI Taxonomy" id="1141098"/>
    <lineage>
        <taxon>Eukaryota</taxon>
        <taxon>Fungi</taxon>
        <taxon>Dikarya</taxon>
        <taxon>Ascomycota</taxon>
        <taxon>Pezizomycotina</taxon>
        <taxon>Sordariomycetes</taxon>
        <taxon>Xylariomycetidae</taxon>
        <taxon>Amphisphaeriales</taxon>
        <taxon>Pseudomassariaceae</taxon>
        <taxon>Pseudomassariella</taxon>
    </lineage>
</organism>
<proteinExistence type="predicted"/>
<dbReference type="InParanoid" id="A0A1Y2EE70"/>
<feature type="region of interest" description="Disordered" evidence="1">
    <location>
        <begin position="1"/>
        <end position="37"/>
    </location>
</feature>
<feature type="region of interest" description="Disordered" evidence="1">
    <location>
        <begin position="92"/>
        <end position="173"/>
    </location>
</feature>
<dbReference type="GeneID" id="63779549"/>
<name>A0A1Y2EE70_9PEZI</name>
<feature type="compositionally biased region" description="Basic residues" evidence="1">
    <location>
        <begin position="1"/>
        <end position="11"/>
    </location>
</feature>
<dbReference type="EMBL" id="MCFJ01000002">
    <property type="protein sequence ID" value="ORY69881.1"/>
    <property type="molecule type" value="Genomic_DNA"/>
</dbReference>
<gene>
    <name evidence="2" type="ORF">BCR38DRAFT_481042</name>
</gene>
<evidence type="ECO:0000313" key="3">
    <source>
        <dbReference type="Proteomes" id="UP000193689"/>
    </source>
</evidence>
<accession>A0A1Y2EE70</accession>
<dbReference type="RefSeq" id="XP_040719831.1">
    <property type="nucleotide sequence ID" value="XM_040863337.1"/>
</dbReference>
<dbReference type="Proteomes" id="UP000193689">
    <property type="component" value="Unassembled WGS sequence"/>
</dbReference>
<protein>
    <submittedName>
        <fullName evidence="2">Uncharacterized protein</fullName>
    </submittedName>
</protein>
<comment type="caution">
    <text evidence="2">The sequence shown here is derived from an EMBL/GenBank/DDBJ whole genome shotgun (WGS) entry which is preliminary data.</text>
</comment>
<sequence length="173" mass="18998">MGLKSKWRIGGRKPSSSSGENDTTGSLTPTDSEGPDLVKTQSRFMRTLTGGFKSSKAKKRTTEGDAYAHLNRPFTQQNLEHQKLLSSFVWSFGNRKPSHGGRSSASGISPSASRHASVDSNYLSTSHGERREPHTRFRSSLAHESPREVPGEESDREQEMGVLPKAPHVEAVH</sequence>
<keyword evidence="3" id="KW-1185">Reference proteome</keyword>
<evidence type="ECO:0000256" key="1">
    <source>
        <dbReference type="SAM" id="MobiDB-lite"/>
    </source>
</evidence>
<feature type="compositionally biased region" description="Polar residues" evidence="1">
    <location>
        <begin position="14"/>
        <end position="31"/>
    </location>
</feature>